<dbReference type="PANTHER" id="PTHR30466:SF1">
    <property type="entry name" value="FMN REDUCTASE (NADH) RUTF"/>
    <property type="match status" value="1"/>
</dbReference>
<dbReference type="EMBL" id="WKLC01000003">
    <property type="protein sequence ID" value="MSE13647.1"/>
    <property type="molecule type" value="Genomic_DNA"/>
</dbReference>
<sequence>MLISVNDRWRRGSLRQSALAVIKVKYMSQPETPDAFIEHRLRSAMSNTCSSVYIVSSGSENESKNAITITSFTSVSVSPPLILFCVNKSSRFASLIERSDTFAINFIHNDQIEIAQICSQSDVEEKFRQKGWLYKSGIPYLKDSNHVLFCDKTCIEEQGTHLVVYGNVKEVETENTKDSLLYYKREYAVIPDITTAL</sequence>
<dbReference type="PANTHER" id="PTHR30466">
    <property type="entry name" value="FLAVIN REDUCTASE"/>
    <property type="match status" value="1"/>
</dbReference>
<organism evidence="3 4">
    <name type="scientific">Enterobacter agglomerans</name>
    <name type="common">Erwinia herbicola</name>
    <name type="synonym">Pantoea agglomerans</name>
    <dbReference type="NCBI Taxonomy" id="549"/>
    <lineage>
        <taxon>Bacteria</taxon>
        <taxon>Pseudomonadati</taxon>
        <taxon>Pseudomonadota</taxon>
        <taxon>Gammaproteobacteria</taxon>
        <taxon>Enterobacterales</taxon>
        <taxon>Erwiniaceae</taxon>
        <taxon>Pantoea</taxon>
        <taxon>Pantoea agglomerans group</taxon>
    </lineage>
</organism>
<dbReference type="InterPro" id="IPR002563">
    <property type="entry name" value="Flavin_Rdtase-like_dom"/>
</dbReference>
<keyword evidence="1" id="KW-0560">Oxidoreductase</keyword>
<dbReference type="Proteomes" id="UP000461948">
    <property type="component" value="Unassembled WGS sequence"/>
</dbReference>
<comment type="caution">
    <text evidence="3">The sequence shown here is derived from an EMBL/GenBank/DDBJ whole genome shotgun (WGS) entry which is preliminary data.</text>
</comment>
<name>A0A7X2MI25_ENTAG</name>
<reference evidence="3 4" key="1">
    <citation type="submission" date="2019-11" db="EMBL/GenBank/DDBJ databases">
        <title>Draft Genome Sequence of Plant Growth-Promoting Rhizosphere-Associated Bacteria.</title>
        <authorList>
            <person name="Vasilyev I.Y."/>
            <person name="Radchenko V."/>
            <person name="Ilnitskaya E.V."/>
        </authorList>
    </citation>
    <scope>NUCLEOTIDE SEQUENCE [LARGE SCALE GENOMIC DNA]</scope>
    <source>
        <strain evidence="3 4">VRA_MhP_f</strain>
    </source>
</reference>
<dbReference type="Gene3D" id="2.30.110.10">
    <property type="entry name" value="Electron Transport, Fmn-binding Protein, Chain A"/>
    <property type="match status" value="1"/>
</dbReference>
<feature type="domain" description="Flavin reductase like" evidence="2">
    <location>
        <begin position="45"/>
        <end position="189"/>
    </location>
</feature>
<dbReference type="GO" id="GO:0042602">
    <property type="term" value="F:riboflavin reductase (NADPH) activity"/>
    <property type="evidence" value="ECO:0007669"/>
    <property type="project" value="TreeGrafter"/>
</dbReference>
<dbReference type="GO" id="GO:0010181">
    <property type="term" value="F:FMN binding"/>
    <property type="evidence" value="ECO:0007669"/>
    <property type="project" value="InterPro"/>
</dbReference>
<evidence type="ECO:0000313" key="4">
    <source>
        <dbReference type="Proteomes" id="UP000461948"/>
    </source>
</evidence>
<dbReference type="AlphaFoldDB" id="A0A7X2MI25"/>
<dbReference type="SMART" id="SM00903">
    <property type="entry name" value="Flavin_Reduct"/>
    <property type="match status" value="1"/>
</dbReference>
<dbReference type="Pfam" id="PF01613">
    <property type="entry name" value="Flavin_Reduct"/>
    <property type="match status" value="1"/>
</dbReference>
<protein>
    <submittedName>
        <fullName evidence="3">Flavin reductase</fullName>
    </submittedName>
</protein>
<proteinExistence type="predicted"/>
<evidence type="ECO:0000313" key="3">
    <source>
        <dbReference type="EMBL" id="MSE13647.1"/>
    </source>
</evidence>
<evidence type="ECO:0000256" key="1">
    <source>
        <dbReference type="ARBA" id="ARBA00023002"/>
    </source>
</evidence>
<dbReference type="InterPro" id="IPR012349">
    <property type="entry name" value="Split_barrel_FMN-bd"/>
</dbReference>
<dbReference type="SUPFAM" id="SSF50475">
    <property type="entry name" value="FMN-binding split barrel"/>
    <property type="match status" value="1"/>
</dbReference>
<accession>A0A7X2MI25</accession>
<dbReference type="InterPro" id="IPR050268">
    <property type="entry name" value="NADH-dep_flavin_reductase"/>
</dbReference>
<gene>
    <name evidence="3" type="ORF">GKC49_00270</name>
</gene>
<evidence type="ECO:0000259" key="2">
    <source>
        <dbReference type="SMART" id="SM00903"/>
    </source>
</evidence>